<accession>A0A511NIR3</accession>
<keyword evidence="3" id="KW-1185">Reference proteome</keyword>
<evidence type="ECO:0000256" key="1">
    <source>
        <dbReference type="SAM" id="SignalP"/>
    </source>
</evidence>
<evidence type="ECO:0000313" key="2">
    <source>
        <dbReference type="EMBL" id="GEM52705.1"/>
    </source>
</evidence>
<evidence type="ECO:0008006" key="4">
    <source>
        <dbReference type="Google" id="ProtNLM"/>
    </source>
</evidence>
<keyword evidence="1" id="KW-0732">Signal</keyword>
<evidence type="ECO:0000313" key="3">
    <source>
        <dbReference type="Proteomes" id="UP000321245"/>
    </source>
</evidence>
<dbReference type="EMBL" id="BJXC01000018">
    <property type="protein sequence ID" value="GEM52705.1"/>
    <property type="molecule type" value="Genomic_DNA"/>
</dbReference>
<feature type="signal peptide" evidence="1">
    <location>
        <begin position="1"/>
        <end position="18"/>
    </location>
</feature>
<proteinExistence type="predicted"/>
<comment type="caution">
    <text evidence="2">The sequence shown here is derived from an EMBL/GenBank/DDBJ whole genome shotgun (WGS) entry which is preliminary data.</text>
</comment>
<gene>
    <name evidence="2" type="ORF">EB1_24950</name>
</gene>
<sequence>MKSYITIFSLLFTTIVFSQVGINTKDPKGTFHIDGKGNNEANPANISDDLIFTQDGYLGIGTITPQNKLQIIGNGVAHPVNIKNIQPLSNQSDLLYIDNEGNIGTFKTNEVTGSQIFVLNAKVPTRGAQNSDPNNGYNTSTGINLVNLSERNYMPWSLLPPAGSNTQTVSMISNSLVAQVENINYIKIPKTGFYSIQVQGAFSCRKDVAATPLTYYALDMIMYKGTAATVASSAEVERKRIVVGRNDNTSYAGSFYTVVKLNENDYISFALAAGIKDDGTAIVTTANSAYGCGIGTPSGNASNFSSISLILL</sequence>
<feature type="chain" id="PRO_5022043079" description="C1q domain-containing protein" evidence="1">
    <location>
        <begin position="19"/>
        <end position="312"/>
    </location>
</feature>
<protein>
    <recommendedName>
        <fullName evidence="4">C1q domain-containing protein</fullName>
    </recommendedName>
</protein>
<reference evidence="2 3" key="1">
    <citation type="submission" date="2019-07" db="EMBL/GenBank/DDBJ databases">
        <title>Whole genome shotgun sequence of Empedobacter brevis NBRC 14943.</title>
        <authorList>
            <person name="Hosoyama A."/>
            <person name="Uohara A."/>
            <person name="Ohji S."/>
            <person name="Ichikawa N."/>
        </authorList>
    </citation>
    <scope>NUCLEOTIDE SEQUENCE [LARGE SCALE GENOMIC DNA]</scope>
    <source>
        <strain evidence="2 3">NBRC 14943</strain>
    </source>
</reference>
<dbReference type="AlphaFoldDB" id="A0A511NIR3"/>
<organism evidence="2 3">
    <name type="scientific">Empedobacter brevis NBRC 14943 = ATCC 43319</name>
    <dbReference type="NCBI Taxonomy" id="1218108"/>
    <lineage>
        <taxon>Bacteria</taxon>
        <taxon>Pseudomonadati</taxon>
        <taxon>Bacteroidota</taxon>
        <taxon>Flavobacteriia</taxon>
        <taxon>Flavobacteriales</taxon>
        <taxon>Weeksellaceae</taxon>
        <taxon>Empedobacter</taxon>
    </lineage>
</organism>
<dbReference type="RefSeq" id="WP_146810673.1">
    <property type="nucleotide sequence ID" value="NZ_BJXC01000018.1"/>
</dbReference>
<name>A0A511NIR3_9FLAO</name>
<dbReference type="Proteomes" id="UP000321245">
    <property type="component" value="Unassembled WGS sequence"/>
</dbReference>